<dbReference type="SMART" id="SM00530">
    <property type="entry name" value="HTH_XRE"/>
    <property type="match status" value="1"/>
</dbReference>
<comment type="caution">
    <text evidence="2">The sequence shown here is derived from an EMBL/GenBank/DDBJ whole genome shotgun (WGS) entry which is preliminary data.</text>
</comment>
<dbReference type="SUPFAM" id="SSF47413">
    <property type="entry name" value="lambda repressor-like DNA-binding domains"/>
    <property type="match status" value="1"/>
</dbReference>
<dbReference type="InterPro" id="IPR010982">
    <property type="entry name" value="Lambda_DNA-bd_dom_sf"/>
</dbReference>
<gene>
    <name evidence="2" type="ORF">H5993_07135</name>
</gene>
<dbReference type="EMBL" id="JACJJQ010000034">
    <property type="protein sequence ID" value="MBM6754528.1"/>
    <property type="molecule type" value="Genomic_DNA"/>
</dbReference>
<evidence type="ECO:0000313" key="2">
    <source>
        <dbReference type="EMBL" id="MBM6754528.1"/>
    </source>
</evidence>
<dbReference type="Gene3D" id="1.25.40.10">
    <property type="entry name" value="Tetratricopeptide repeat domain"/>
    <property type="match status" value="1"/>
</dbReference>
<reference evidence="2 3" key="1">
    <citation type="journal article" date="2021" name="Sci. Rep.">
        <title>The distribution of antibiotic resistance genes in chicken gut microbiota commensals.</title>
        <authorList>
            <person name="Juricova H."/>
            <person name="Matiasovicova J."/>
            <person name="Kubasova T."/>
            <person name="Cejkova D."/>
            <person name="Rychlik I."/>
        </authorList>
    </citation>
    <scope>NUCLEOTIDE SEQUENCE [LARGE SCALE GENOMIC DNA]</scope>
    <source>
        <strain evidence="2 3">An810</strain>
    </source>
</reference>
<dbReference type="Proteomes" id="UP000776629">
    <property type="component" value="Unassembled WGS sequence"/>
</dbReference>
<dbReference type="InterPro" id="IPR001387">
    <property type="entry name" value="Cro/C1-type_HTH"/>
</dbReference>
<proteinExistence type="predicted"/>
<sequence length="304" mass="35252">MDIEYFVARRKARGYSQVELSRGICTQSTLSKFENNSQIPSLAILRQLCERLDLTLDDLDERSRATFSLRHQLEMAEEELMVENYRAVQKILGPIKIDQVQNTQLKMQYYYLEGLMATLTNQADTVALFSFTQILDELDERHETIFSQLAYLGEGVLYARKNLMERAQFFIHKVKQYLTVKLKQGDPHPGNVDNARLLTMMYYLGEYYTLLNQPQESNHYLKLGIERCAHEHVTYFLPRLKLLRAQNALTVGENPQLVMAELTDARAFARLNQNNAVLIQTTALIKRYRDLLINTAKGEKDDTD</sequence>
<dbReference type="PROSITE" id="PS50943">
    <property type="entry name" value="HTH_CROC1"/>
    <property type="match status" value="1"/>
</dbReference>
<protein>
    <submittedName>
        <fullName evidence="2">Helix-turn-helix transcriptional regulator</fullName>
    </submittedName>
</protein>
<dbReference type="RefSeq" id="WP_204776809.1">
    <property type="nucleotide sequence ID" value="NZ_JACJJQ010000034.1"/>
</dbReference>
<keyword evidence="3" id="KW-1185">Reference proteome</keyword>
<organism evidence="2 3">
    <name type="scientific">Limosilactobacillus alvi</name>
    <dbReference type="NCBI Taxonomy" id="990412"/>
    <lineage>
        <taxon>Bacteria</taxon>
        <taxon>Bacillati</taxon>
        <taxon>Bacillota</taxon>
        <taxon>Bacilli</taxon>
        <taxon>Lactobacillales</taxon>
        <taxon>Lactobacillaceae</taxon>
        <taxon>Limosilactobacillus</taxon>
    </lineage>
</organism>
<accession>A0ABS2EQ69</accession>
<feature type="domain" description="HTH cro/C1-type" evidence="1">
    <location>
        <begin position="8"/>
        <end position="59"/>
    </location>
</feature>
<evidence type="ECO:0000259" key="1">
    <source>
        <dbReference type="PROSITE" id="PS50943"/>
    </source>
</evidence>
<dbReference type="Pfam" id="PF01381">
    <property type="entry name" value="HTH_3"/>
    <property type="match status" value="1"/>
</dbReference>
<name>A0ABS2EQ69_9LACO</name>
<evidence type="ECO:0000313" key="3">
    <source>
        <dbReference type="Proteomes" id="UP000776629"/>
    </source>
</evidence>
<dbReference type="CDD" id="cd00093">
    <property type="entry name" value="HTH_XRE"/>
    <property type="match status" value="1"/>
</dbReference>
<dbReference type="InterPro" id="IPR011990">
    <property type="entry name" value="TPR-like_helical_dom_sf"/>
</dbReference>